<dbReference type="GO" id="GO:0043190">
    <property type="term" value="C:ATP-binding cassette (ABC) transporter complex"/>
    <property type="evidence" value="ECO:0007669"/>
    <property type="project" value="InterPro"/>
</dbReference>
<evidence type="ECO:0000256" key="7">
    <source>
        <dbReference type="ARBA" id="ARBA00023136"/>
    </source>
</evidence>
<evidence type="ECO:0000256" key="4">
    <source>
        <dbReference type="ARBA" id="ARBA00022475"/>
    </source>
</evidence>
<dbReference type="PANTHER" id="PTHR30614:SF21">
    <property type="entry name" value="AMINO ACID ABC TRANSPORTER PERMEASE"/>
    <property type="match status" value="1"/>
</dbReference>
<dbReference type="GO" id="GO:0006865">
    <property type="term" value="P:amino acid transport"/>
    <property type="evidence" value="ECO:0007669"/>
    <property type="project" value="TreeGrafter"/>
</dbReference>
<evidence type="ECO:0000256" key="5">
    <source>
        <dbReference type="ARBA" id="ARBA00022692"/>
    </source>
</evidence>
<accession>A0A9X2PD29</accession>
<comment type="subcellular location">
    <subcellularLocation>
        <location evidence="1">Cell inner membrane</location>
        <topology evidence="1">Multi-pass membrane protein</topology>
    </subcellularLocation>
    <subcellularLocation>
        <location evidence="8">Cell membrane</location>
        <topology evidence="8">Multi-pass membrane protein</topology>
    </subcellularLocation>
</comment>
<feature type="transmembrane region" description="Helical" evidence="8">
    <location>
        <begin position="59"/>
        <end position="92"/>
    </location>
</feature>
<feature type="transmembrane region" description="Helical" evidence="8">
    <location>
        <begin position="135"/>
        <end position="154"/>
    </location>
</feature>
<evidence type="ECO:0000313" key="11">
    <source>
        <dbReference type="Proteomes" id="UP001151088"/>
    </source>
</evidence>
<evidence type="ECO:0000256" key="2">
    <source>
        <dbReference type="ARBA" id="ARBA00010072"/>
    </source>
</evidence>
<keyword evidence="11" id="KW-1185">Reference proteome</keyword>
<evidence type="ECO:0000256" key="8">
    <source>
        <dbReference type="RuleBase" id="RU363032"/>
    </source>
</evidence>
<feature type="transmembrane region" description="Helical" evidence="8">
    <location>
        <begin position="112"/>
        <end position="129"/>
    </location>
</feature>
<dbReference type="NCBIfam" id="TIGR01726">
    <property type="entry name" value="HEQRo_perm_3TM"/>
    <property type="match status" value="1"/>
</dbReference>
<dbReference type="CDD" id="cd06261">
    <property type="entry name" value="TM_PBP2"/>
    <property type="match status" value="1"/>
</dbReference>
<dbReference type="Pfam" id="PF00528">
    <property type="entry name" value="BPD_transp_1"/>
    <property type="match status" value="1"/>
</dbReference>
<dbReference type="Gene3D" id="1.10.3720.10">
    <property type="entry name" value="MetI-like"/>
    <property type="match status" value="1"/>
</dbReference>
<dbReference type="GO" id="GO:0022857">
    <property type="term" value="F:transmembrane transporter activity"/>
    <property type="evidence" value="ECO:0007669"/>
    <property type="project" value="InterPro"/>
</dbReference>
<organism evidence="10 11">
    <name type="scientific">Ancylobacter mangrovi</name>
    <dbReference type="NCBI Taxonomy" id="2972472"/>
    <lineage>
        <taxon>Bacteria</taxon>
        <taxon>Pseudomonadati</taxon>
        <taxon>Pseudomonadota</taxon>
        <taxon>Alphaproteobacteria</taxon>
        <taxon>Hyphomicrobiales</taxon>
        <taxon>Xanthobacteraceae</taxon>
        <taxon>Ancylobacter</taxon>
    </lineage>
</organism>
<keyword evidence="4" id="KW-1003">Cell membrane</keyword>
<dbReference type="RefSeq" id="WP_258731683.1">
    <property type="nucleotide sequence ID" value="NZ_JANTHZ010000002.1"/>
</dbReference>
<protein>
    <submittedName>
        <fullName evidence="10">Amino acid ABC transporter permease</fullName>
    </submittedName>
</protein>
<dbReference type="InterPro" id="IPR000515">
    <property type="entry name" value="MetI-like"/>
</dbReference>
<evidence type="ECO:0000259" key="9">
    <source>
        <dbReference type="PROSITE" id="PS50928"/>
    </source>
</evidence>
<keyword evidence="3 8" id="KW-0813">Transport</keyword>
<dbReference type="Proteomes" id="UP001151088">
    <property type="component" value="Unassembled WGS sequence"/>
</dbReference>
<name>A0A9X2PD29_9HYPH</name>
<keyword evidence="5 8" id="KW-0812">Transmembrane</keyword>
<dbReference type="InterPro" id="IPR010065">
    <property type="entry name" value="AA_ABC_transptr_permease_3TM"/>
</dbReference>
<evidence type="ECO:0000256" key="1">
    <source>
        <dbReference type="ARBA" id="ARBA00004429"/>
    </source>
</evidence>
<proteinExistence type="inferred from homology"/>
<feature type="transmembrane region" description="Helical" evidence="8">
    <location>
        <begin position="193"/>
        <end position="215"/>
    </location>
</feature>
<evidence type="ECO:0000313" key="10">
    <source>
        <dbReference type="EMBL" id="MCS0494656.1"/>
    </source>
</evidence>
<sequence length="263" mass="28358">MSSVLYDVPGPKARRLSRRLTWLAALLVAAGLGWIAYSLSQAGLLAPELWTALLNPNLVTLLAGGLLATIEVALLSMVLSLIFGALLAAGLLSGSNWLVGVLRGYVELFRGLPLLLLIFFIFLGGPAIGVDVPTFWSLVIGLVLYNTAVIAEIFRAGILSLPRGQIEAGLAIGLSEAEVFRIILLPQSIRRMLPALISQLVVVVKETSFGFIIGYTELLRDARTAVEFLGGSYSLPVYTLVAIIYIVINSLLSWVAERTQRIL</sequence>
<gene>
    <name evidence="10" type="ORF">NVS89_06060</name>
</gene>
<dbReference type="EMBL" id="JANTHZ010000002">
    <property type="protein sequence ID" value="MCS0494656.1"/>
    <property type="molecule type" value="Genomic_DNA"/>
</dbReference>
<reference evidence="10" key="1">
    <citation type="submission" date="2022-08" db="EMBL/GenBank/DDBJ databases">
        <authorList>
            <person name="Li F."/>
        </authorList>
    </citation>
    <scope>NUCLEOTIDE SEQUENCE</scope>
    <source>
        <strain evidence="10">MQZ15Z-1</strain>
    </source>
</reference>
<keyword evidence="7 8" id="KW-0472">Membrane</keyword>
<feature type="transmembrane region" description="Helical" evidence="8">
    <location>
        <begin position="235"/>
        <end position="256"/>
    </location>
</feature>
<evidence type="ECO:0000256" key="3">
    <source>
        <dbReference type="ARBA" id="ARBA00022448"/>
    </source>
</evidence>
<dbReference type="PROSITE" id="PS50928">
    <property type="entry name" value="ABC_TM1"/>
    <property type="match status" value="1"/>
</dbReference>
<dbReference type="InterPro" id="IPR035906">
    <property type="entry name" value="MetI-like_sf"/>
</dbReference>
<evidence type="ECO:0000256" key="6">
    <source>
        <dbReference type="ARBA" id="ARBA00022989"/>
    </source>
</evidence>
<keyword evidence="6 8" id="KW-1133">Transmembrane helix</keyword>
<dbReference type="PANTHER" id="PTHR30614">
    <property type="entry name" value="MEMBRANE COMPONENT OF AMINO ACID ABC TRANSPORTER"/>
    <property type="match status" value="1"/>
</dbReference>
<feature type="transmembrane region" description="Helical" evidence="8">
    <location>
        <begin position="20"/>
        <end position="39"/>
    </location>
</feature>
<dbReference type="InterPro" id="IPR043429">
    <property type="entry name" value="ArtM/GltK/GlnP/TcyL/YhdX-like"/>
</dbReference>
<comment type="caution">
    <text evidence="10">The sequence shown here is derived from an EMBL/GenBank/DDBJ whole genome shotgun (WGS) entry which is preliminary data.</text>
</comment>
<feature type="domain" description="ABC transmembrane type-1" evidence="9">
    <location>
        <begin position="66"/>
        <end position="256"/>
    </location>
</feature>
<dbReference type="SUPFAM" id="SSF161098">
    <property type="entry name" value="MetI-like"/>
    <property type="match status" value="1"/>
</dbReference>
<dbReference type="AlphaFoldDB" id="A0A9X2PD29"/>
<comment type="similarity">
    <text evidence="2">Belongs to the binding-protein-dependent transport system permease family. HisMQ subfamily.</text>
</comment>